<evidence type="ECO:0000259" key="11">
    <source>
        <dbReference type="Pfam" id="PF03446"/>
    </source>
</evidence>
<dbReference type="PANTHER" id="PTHR43060:SF17">
    <property type="entry name" value="L-THREONATE DEHYDROGENASE"/>
    <property type="match status" value="1"/>
</dbReference>
<keyword evidence="3" id="KW-0520">NAD</keyword>
<keyword evidence="1" id="KW-0521">NADP</keyword>
<evidence type="ECO:0000256" key="10">
    <source>
        <dbReference type="PIRSR" id="PIRSR000103-1"/>
    </source>
</evidence>
<gene>
    <name evidence="13" type="ORF">GGQ83_002358</name>
</gene>
<dbReference type="InterPro" id="IPR006115">
    <property type="entry name" value="6PGDH_NADP-bd"/>
</dbReference>
<dbReference type="InterPro" id="IPR002204">
    <property type="entry name" value="3-OH-isobutyrate_DH-rel_CS"/>
</dbReference>
<keyword evidence="4" id="KW-0119">Carbohydrate metabolism</keyword>
<evidence type="ECO:0000256" key="4">
    <source>
        <dbReference type="ARBA" id="ARBA00023277"/>
    </source>
</evidence>
<comment type="catalytic activity">
    <reaction evidence="9">
        <text>L-threonate + NAD(+) = 2-dehydro-L-erythronate + NADH + H(+)</text>
        <dbReference type="Rhea" id="RHEA:52548"/>
        <dbReference type="ChEBI" id="CHEBI:15378"/>
        <dbReference type="ChEBI" id="CHEBI:57540"/>
        <dbReference type="ChEBI" id="CHEBI:57561"/>
        <dbReference type="ChEBI" id="CHEBI:57945"/>
        <dbReference type="ChEBI" id="CHEBI:136669"/>
        <dbReference type="EC" id="1.1.1.411"/>
    </reaction>
</comment>
<comment type="caution">
    <text evidence="13">The sequence shown here is derived from an EMBL/GenBank/DDBJ whole genome shotgun (WGS) entry which is preliminary data.</text>
</comment>
<reference evidence="13 14" key="1">
    <citation type="submission" date="2020-08" db="EMBL/GenBank/DDBJ databases">
        <title>Genomic Encyclopedia of Type Strains, Phase IV (KMG-IV): sequencing the most valuable type-strain genomes for metagenomic binning, comparative biology and taxonomic classification.</title>
        <authorList>
            <person name="Goeker M."/>
        </authorList>
    </citation>
    <scope>NUCLEOTIDE SEQUENCE [LARGE SCALE GENOMIC DNA]</scope>
    <source>
        <strain evidence="13 14">DSM 19979</strain>
    </source>
</reference>
<evidence type="ECO:0000256" key="7">
    <source>
        <dbReference type="ARBA" id="ARBA00038870"/>
    </source>
</evidence>
<feature type="active site" evidence="10">
    <location>
        <position position="168"/>
    </location>
</feature>
<dbReference type="GO" id="GO:0016054">
    <property type="term" value="P:organic acid catabolic process"/>
    <property type="evidence" value="ECO:0007669"/>
    <property type="project" value="UniProtKB-ARBA"/>
</dbReference>
<proteinExistence type="inferred from homology"/>
<dbReference type="InterPro" id="IPR029154">
    <property type="entry name" value="HIBADH-like_NADP-bd"/>
</dbReference>
<evidence type="ECO:0000256" key="5">
    <source>
        <dbReference type="ARBA" id="ARBA00037062"/>
    </source>
</evidence>
<keyword evidence="14" id="KW-1185">Reference proteome</keyword>
<evidence type="ECO:0000256" key="1">
    <source>
        <dbReference type="ARBA" id="ARBA00022857"/>
    </source>
</evidence>
<sequence length="305" mass="30470">MKTAFIGLGSMGGGAALSALRAGLDVTGVDPSERARAAFGNRAVARGSDLDPGQDAVVVLTVNAAQAEAALFGPEGAAQRVAPGGVVVCSATMAPADARRLAAEAASRGLLYLDAPVSGGAAAAREGRMTVMASGSDAAFAAAKPVLDAIAGKIWSLGSEPGQGAAMKVVHQLLAGVHIAAAAEAMALALRSGLDPHTVYGVVTSAAGNSWMFENRMAHVLVGDDTPLSAGDIFVKDLGLVEGMAREAALPVPLAAQALQLFVAQRALGHGGRDDAFVLRVWQALAGFALPGEPGGAEPVKPGPK</sequence>
<dbReference type="AlphaFoldDB" id="A0A840AFN7"/>
<evidence type="ECO:0000259" key="12">
    <source>
        <dbReference type="Pfam" id="PF14833"/>
    </source>
</evidence>
<accession>A0A840AFN7</accession>
<dbReference type="Pfam" id="PF03446">
    <property type="entry name" value="NAD_binding_2"/>
    <property type="match status" value="1"/>
</dbReference>
<dbReference type="NCBIfam" id="NF043037">
    <property type="entry name" value="ThreonDh"/>
    <property type="match status" value="1"/>
</dbReference>
<dbReference type="PIRSF" id="PIRSF000103">
    <property type="entry name" value="HIBADH"/>
    <property type="match status" value="1"/>
</dbReference>
<evidence type="ECO:0000256" key="8">
    <source>
        <dbReference type="ARBA" id="ARBA00039407"/>
    </source>
</evidence>
<evidence type="ECO:0000256" key="3">
    <source>
        <dbReference type="ARBA" id="ARBA00023027"/>
    </source>
</evidence>
<dbReference type="Proteomes" id="UP000553193">
    <property type="component" value="Unassembled WGS sequence"/>
</dbReference>
<dbReference type="Pfam" id="PF14833">
    <property type="entry name" value="NAD_binding_11"/>
    <property type="match status" value="1"/>
</dbReference>
<dbReference type="EMBL" id="JACIDJ010000003">
    <property type="protein sequence ID" value="MBB3898915.1"/>
    <property type="molecule type" value="Genomic_DNA"/>
</dbReference>
<dbReference type="RefSeq" id="WP_184384163.1">
    <property type="nucleotide sequence ID" value="NZ_JACIDJ010000003.1"/>
</dbReference>
<dbReference type="InterPro" id="IPR036291">
    <property type="entry name" value="NAD(P)-bd_dom_sf"/>
</dbReference>
<dbReference type="GO" id="GO:0051287">
    <property type="term" value="F:NAD binding"/>
    <property type="evidence" value="ECO:0007669"/>
    <property type="project" value="InterPro"/>
</dbReference>
<comment type="function">
    <text evidence="5">Catalyzes oxidation of L-threonate to 2-oxo-tetronate. Can use either NAD(+) or NADP(+) as cosubstrate, with a preference for NAD(+).</text>
</comment>
<dbReference type="SUPFAM" id="SSF48179">
    <property type="entry name" value="6-phosphogluconate dehydrogenase C-terminal domain-like"/>
    <property type="match status" value="1"/>
</dbReference>
<protein>
    <recommendedName>
        <fullName evidence="8">L-threonate dehydrogenase</fullName>
        <ecNumber evidence="7">1.1.1.411</ecNumber>
    </recommendedName>
</protein>
<dbReference type="InterPro" id="IPR013328">
    <property type="entry name" value="6PGD_dom2"/>
</dbReference>
<dbReference type="InterPro" id="IPR015815">
    <property type="entry name" value="HIBADH-related"/>
</dbReference>
<dbReference type="Gene3D" id="3.40.50.720">
    <property type="entry name" value="NAD(P)-binding Rossmann-like Domain"/>
    <property type="match status" value="1"/>
</dbReference>
<dbReference type="GO" id="GO:0050661">
    <property type="term" value="F:NADP binding"/>
    <property type="evidence" value="ECO:0007669"/>
    <property type="project" value="InterPro"/>
</dbReference>
<organism evidence="13 14">
    <name type="scientific">Roseococcus suduntuyensis</name>
    <dbReference type="NCBI Taxonomy" id="455361"/>
    <lineage>
        <taxon>Bacteria</taxon>
        <taxon>Pseudomonadati</taxon>
        <taxon>Pseudomonadota</taxon>
        <taxon>Alphaproteobacteria</taxon>
        <taxon>Acetobacterales</taxon>
        <taxon>Roseomonadaceae</taxon>
        <taxon>Roseococcus</taxon>
    </lineage>
</organism>
<dbReference type="EC" id="1.1.1.411" evidence="7"/>
<feature type="domain" description="6-phosphogluconate dehydrogenase NADP-binding" evidence="11">
    <location>
        <begin position="3"/>
        <end position="155"/>
    </location>
</feature>
<evidence type="ECO:0000256" key="6">
    <source>
        <dbReference type="ARBA" id="ARBA00037979"/>
    </source>
</evidence>
<dbReference type="PROSITE" id="PS00895">
    <property type="entry name" value="3_HYDROXYISOBUT_DH"/>
    <property type="match status" value="1"/>
</dbReference>
<name>A0A840AFN7_9PROT</name>
<keyword evidence="2" id="KW-0560">Oxidoreductase</keyword>
<feature type="domain" description="3-hydroxyisobutyrate dehydrogenase-like NAD-binding" evidence="12">
    <location>
        <begin position="162"/>
        <end position="281"/>
    </location>
</feature>
<dbReference type="InterPro" id="IPR008927">
    <property type="entry name" value="6-PGluconate_DH-like_C_sf"/>
</dbReference>
<comment type="similarity">
    <text evidence="6">Belongs to the HIBADH-related family. L-threonate dehydrogenase subfamily.</text>
</comment>
<evidence type="ECO:0000313" key="13">
    <source>
        <dbReference type="EMBL" id="MBB3898915.1"/>
    </source>
</evidence>
<evidence type="ECO:0000313" key="14">
    <source>
        <dbReference type="Proteomes" id="UP000553193"/>
    </source>
</evidence>
<evidence type="ECO:0000256" key="2">
    <source>
        <dbReference type="ARBA" id="ARBA00023002"/>
    </source>
</evidence>
<evidence type="ECO:0000256" key="9">
    <source>
        <dbReference type="ARBA" id="ARBA00047312"/>
    </source>
</evidence>
<dbReference type="Gene3D" id="1.10.1040.10">
    <property type="entry name" value="N-(1-d-carboxylethyl)-l-norvaline Dehydrogenase, domain 2"/>
    <property type="match status" value="1"/>
</dbReference>
<dbReference type="PANTHER" id="PTHR43060">
    <property type="entry name" value="3-HYDROXYISOBUTYRATE DEHYDROGENASE-LIKE 1, MITOCHONDRIAL-RELATED"/>
    <property type="match status" value="1"/>
</dbReference>
<dbReference type="GO" id="GO:0016616">
    <property type="term" value="F:oxidoreductase activity, acting on the CH-OH group of donors, NAD or NADP as acceptor"/>
    <property type="evidence" value="ECO:0007669"/>
    <property type="project" value="InterPro"/>
</dbReference>
<dbReference type="SUPFAM" id="SSF51735">
    <property type="entry name" value="NAD(P)-binding Rossmann-fold domains"/>
    <property type="match status" value="1"/>
</dbReference>
<dbReference type="InterPro" id="IPR050006">
    <property type="entry name" value="LtnD"/>
</dbReference>